<feature type="transmembrane region" description="Helical" evidence="7">
    <location>
        <begin position="345"/>
        <end position="368"/>
    </location>
</feature>
<dbReference type="Pfam" id="PF00375">
    <property type="entry name" value="SDF"/>
    <property type="match status" value="1"/>
</dbReference>
<sequence length="413" mass="43703">MSLSTLILVAMGIGIGFGSVLHDFFPSAIAPLDQYLLTPVGTSFLRLIQFVVVPIVFSSLILGLTRIQNAAQVGRYAVKLILSYCLTSGVAVVVGLVLAVVIRPGVGVSGSGTIDMEAIAQSQSLIDWLVSLIPTNPIEALSNGNLLQVIFSSALIGVAIQLVGEKAASFVSFVESCYAIFEKVLSLILYVAPIGVFALISSVIATEGLQLILKLFNYVFFLLVGSLLMVGFYLLILFFLKAKPIKLLQSLVPALSLAFGTASSNAALPILLKDVQEEYGLREDIASFAIPLGTALKRDGSAILQGFNAVFIAQMYDIPLTTSLVLAISLSTFLVSFSTPGVPGAGIIMMTTVLSAAGLPLQGIAIVAGVDRLTDGFKTVMNIIGNVSNAVILDRWETPQPSESQNEMLRAID</sequence>
<organism evidence="8 9">
    <name type="scientific">Leptolyngbya boryana NIES-2135</name>
    <dbReference type="NCBI Taxonomy" id="1973484"/>
    <lineage>
        <taxon>Bacteria</taxon>
        <taxon>Bacillati</taxon>
        <taxon>Cyanobacteriota</taxon>
        <taxon>Cyanophyceae</taxon>
        <taxon>Leptolyngbyales</taxon>
        <taxon>Leptolyngbyaceae</taxon>
        <taxon>Leptolyngbya group</taxon>
        <taxon>Leptolyngbya</taxon>
    </lineage>
</organism>
<proteinExistence type="predicted"/>
<evidence type="ECO:0000256" key="3">
    <source>
        <dbReference type="ARBA" id="ARBA00022475"/>
    </source>
</evidence>
<dbReference type="EMBL" id="AP018203">
    <property type="protein sequence ID" value="BAY54046.1"/>
    <property type="molecule type" value="Genomic_DNA"/>
</dbReference>
<reference evidence="8 9" key="1">
    <citation type="submission" date="2017-06" db="EMBL/GenBank/DDBJ databases">
        <title>Genome sequencing of cyanobaciteial culture collection at National Institute for Environmental Studies (NIES).</title>
        <authorList>
            <person name="Hirose Y."/>
            <person name="Shimura Y."/>
            <person name="Fujisawa T."/>
            <person name="Nakamura Y."/>
            <person name="Kawachi M."/>
        </authorList>
    </citation>
    <scope>NUCLEOTIDE SEQUENCE [LARGE SCALE GENOMIC DNA]</scope>
    <source>
        <strain evidence="8 9">NIES-2135</strain>
    </source>
</reference>
<feature type="transmembrane region" description="Helical" evidence="7">
    <location>
        <begin position="42"/>
        <end position="64"/>
    </location>
</feature>
<evidence type="ECO:0000256" key="1">
    <source>
        <dbReference type="ARBA" id="ARBA00004651"/>
    </source>
</evidence>
<dbReference type="SUPFAM" id="SSF118215">
    <property type="entry name" value="Proton glutamate symport protein"/>
    <property type="match status" value="1"/>
</dbReference>
<dbReference type="Gene3D" id="1.10.3860.10">
    <property type="entry name" value="Sodium:dicarboxylate symporter"/>
    <property type="match status" value="1"/>
</dbReference>
<dbReference type="GO" id="GO:0006835">
    <property type="term" value="P:dicarboxylic acid transport"/>
    <property type="evidence" value="ECO:0007669"/>
    <property type="project" value="TreeGrafter"/>
</dbReference>
<feature type="transmembrane region" description="Helical" evidence="7">
    <location>
        <begin position="218"/>
        <end position="240"/>
    </location>
</feature>
<evidence type="ECO:0000256" key="7">
    <source>
        <dbReference type="SAM" id="Phobius"/>
    </source>
</evidence>
<dbReference type="GO" id="GO:0005886">
    <property type="term" value="C:plasma membrane"/>
    <property type="evidence" value="ECO:0007669"/>
    <property type="project" value="UniProtKB-SubCell"/>
</dbReference>
<dbReference type="InterPro" id="IPR036458">
    <property type="entry name" value="Na:dicarbo_symporter_sf"/>
</dbReference>
<dbReference type="PANTHER" id="PTHR42865:SF7">
    <property type="entry name" value="PROTON_GLUTAMATE-ASPARTATE SYMPORTER"/>
    <property type="match status" value="1"/>
</dbReference>
<evidence type="ECO:0000256" key="4">
    <source>
        <dbReference type="ARBA" id="ARBA00022692"/>
    </source>
</evidence>
<dbReference type="InterPro" id="IPR001991">
    <property type="entry name" value="Na-dicarboxylate_symporter"/>
</dbReference>
<keyword evidence="4 7" id="KW-0812">Transmembrane</keyword>
<evidence type="ECO:0000256" key="2">
    <source>
        <dbReference type="ARBA" id="ARBA00022448"/>
    </source>
</evidence>
<keyword evidence="3" id="KW-1003">Cell membrane</keyword>
<evidence type="ECO:0000313" key="9">
    <source>
        <dbReference type="Proteomes" id="UP000217895"/>
    </source>
</evidence>
<feature type="transmembrane region" description="Helical" evidence="7">
    <location>
        <begin position="76"/>
        <end position="102"/>
    </location>
</feature>
<dbReference type="Proteomes" id="UP000217895">
    <property type="component" value="Chromosome"/>
</dbReference>
<feature type="transmembrane region" description="Helical" evidence="7">
    <location>
        <begin position="184"/>
        <end position="206"/>
    </location>
</feature>
<keyword evidence="5 7" id="KW-1133">Transmembrane helix</keyword>
<evidence type="ECO:0000313" key="8">
    <source>
        <dbReference type="EMBL" id="BAY54046.1"/>
    </source>
</evidence>
<gene>
    <name evidence="8" type="ORF">NIES2135_08600</name>
</gene>
<protein>
    <submittedName>
        <fullName evidence="8">Sodium:dicarboxylate symporter</fullName>
    </submittedName>
</protein>
<dbReference type="PANTHER" id="PTHR42865">
    <property type="entry name" value="PROTON/GLUTAMATE-ASPARTATE SYMPORTER"/>
    <property type="match status" value="1"/>
</dbReference>
<name>A0A1Z4JBC2_LEPBY</name>
<comment type="subcellular location">
    <subcellularLocation>
        <location evidence="1">Cell membrane</location>
        <topology evidence="1">Multi-pass membrane protein</topology>
    </subcellularLocation>
</comment>
<keyword evidence="9" id="KW-1185">Reference proteome</keyword>
<dbReference type="PRINTS" id="PR00173">
    <property type="entry name" value="EDTRNSPORT"/>
</dbReference>
<keyword evidence="2" id="KW-0813">Transport</keyword>
<dbReference type="AlphaFoldDB" id="A0A1Z4JBC2"/>
<keyword evidence="6 7" id="KW-0472">Membrane</keyword>
<evidence type="ECO:0000256" key="5">
    <source>
        <dbReference type="ARBA" id="ARBA00022989"/>
    </source>
</evidence>
<accession>A0A1Z4JBC2</accession>
<dbReference type="GO" id="GO:0015293">
    <property type="term" value="F:symporter activity"/>
    <property type="evidence" value="ECO:0007669"/>
    <property type="project" value="UniProtKB-KW"/>
</dbReference>
<evidence type="ECO:0000256" key="6">
    <source>
        <dbReference type="ARBA" id="ARBA00023136"/>
    </source>
</evidence>
<feature type="transmembrane region" description="Helical" evidence="7">
    <location>
        <begin position="318"/>
        <end position="339"/>
    </location>
</feature>
<feature type="transmembrane region" description="Helical" evidence="7">
    <location>
        <begin position="146"/>
        <end position="163"/>
    </location>
</feature>